<evidence type="ECO:0000313" key="2">
    <source>
        <dbReference type="Proteomes" id="UP000006868"/>
    </source>
</evidence>
<dbReference type="AlphaFoldDB" id="A0A0D5ZCM2"/>
<evidence type="ECO:0000313" key="1">
    <source>
        <dbReference type="EMBL" id="AKA44297.1"/>
    </source>
</evidence>
<proteinExistence type="predicted"/>
<protein>
    <submittedName>
        <fullName evidence="1">Uncharacterized protein</fullName>
    </submittedName>
</protein>
<sequence>MQRADGNPAGDFDVVTKDEIIEVKKSLKAVTNVEQFDKYVNVNHDGYFNHNQKKVILYIDKPLTNLHQNDLIKLEIIKSKGVTIVNSIDELKEVLK</sequence>
<dbReference type="KEGG" id="ppm:PPSC2_18265"/>
<dbReference type="HOGENOM" id="CLU_171848_0_0_9"/>
<reference evidence="1 2" key="1">
    <citation type="journal article" date="2011" name="J. Bacteriol.">
        <title>Complete genome sequence of Paenibacillus polymyxa SC2, a strain of plant growth-promoting Rhizobacterium with broad-spectrum antimicrobial activity.</title>
        <authorList>
            <person name="Ma M."/>
            <person name="Wang C."/>
            <person name="Ding Y."/>
            <person name="Li L."/>
            <person name="Shen D."/>
            <person name="Jiang X."/>
            <person name="Guan D."/>
            <person name="Cao F."/>
            <person name="Chen H."/>
            <person name="Feng R."/>
            <person name="Wang X."/>
            <person name="Ge Y."/>
            <person name="Yao L."/>
            <person name="Bing X."/>
            <person name="Yang X."/>
            <person name="Li J."/>
            <person name="Du B."/>
        </authorList>
    </citation>
    <scope>NUCLEOTIDE SEQUENCE [LARGE SCALE GENOMIC DNA]</scope>
    <source>
        <strain evidence="1 2">SC2</strain>
    </source>
</reference>
<name>A0A0D5ZCM2_PAEPS</name>
<dbReference type="Proteomes" id="UP000006868">
    <property type="component" value="Chromosome"/>
</dbReference>
<gene>
    <name evidence="1" type="ORF">PPSC2_18265</name>
</gene>
<dbReference type="PATRIC" id="fig|886882.15.peg.3906"/>
<dbReference type="EMBL" id="CP002213">
    <property type="protein sequence ID" value="AKA44297.1"/>
    <property type="molecule type" value="Genomic_DNA"/>
</dbReference>
<organism evidence="1 2">
    <name type="scientific">Paenibacillus polymyxa (strain SC2)</name>
    <name type="common">Bacillus polymyxa</name>
    <dbReference type="NCBI Taxonomy" id="886882"/>
    <lineage>
        <taxon>Bacteria</taxon>
        <taxon>Bacillati</taxon>
        <taxon>Bacillota</taxon>
        <taxon>Bacilli</taxon>
        <taxon>Bacillales</taxon>
        <taxon>Paenibacillaceae</taxon>
        <taxon>Paenibacillus</taxon>
    </lineage>
</organism>
<accession>A0A0D5ZCM2</accession>